<dbReference type="InterPro" id="IPR006059">
    <property type="entry name" value="SBP"/>
</dbReference>
<accession>A0ABN7TBH5</accession>
<organism evidence="2 3">
    <name type="scientific">Paenibacillus allorhizosphaerae</name>
    <dbReference type="NCBI Taxonomy" id="2849866"/>
    <lineage>
        <taxon>Bacteria</taxon>
        <taxon>Bacillati</taxon>
        <taxon>Bacillota</taxon>
        <taxon>Bacilli</taxon>
        <taxon>Bacillales</taxon>
        <taxon>Paenibacillaceae</taxon>
        <taxon>Paenibacillus</taxon>
    </lineage>
</organism>
<evidence type="ECO:0000313" key="2">
    <source>
        <dbReference type="EMBL" id="CAG7618488.1"/>
    </source>
</evidence>
<name>A0ABN7TBH5_9BACL</name>
<evidence type="ECO:0000313" key="3">
    <source>
        <dbReference type="Proteomes" id="UP000730618"/>
    </source>
</evidence>
<dbReference type="RefSeq" id="WP_218096880.1">
    <property type="nucleotide sequence ID" value="NZ_CAJVCE010000001.1"/>
</dbReference>
<dbReference type="Pfam" id="PF01547">
    <property type="entry name" value="SBP_bac_1"/>
    <property type="match status" value="1"/>
</dbReference>
<dbReference type="PANTHER" id="PTHR43649">
    <property type="entry name" value="ARABINOSE-BINDING PROTEIN-RELATED"/>
    <property type="match status" value="1"/>
</dbReference>
<feature type="signal peptide" evidence="1">
    <location>
        <begin position="1"/>
        <end position="22"/>
    </location>
</feature>
<gene>
    <name evidence="2" type="ORF">PAECIP111802_00522</name>
</gene>
<dbReference type="EMBL" id="CAJVCE010000001">
    <property type="protein sequence ID" value="CAG7618488.1"/>
    <property type="molecule type" value="Genomic_DNA"/>
</dbReference>
<dbReference type="InterPro" id="IPR050490">
    <property type="entry name" value="Bact_solute-bd_prot1"/>
</dbReference>
<reference evidence="2 3" key="1">
    <citation type="submission" date="2021-06" db="EMBL/GenBank/DDBJ databases">
        <authorList>
            <person name="Criscuolo A."/>
        </authorList>
    </citation>
    <scope>NUCLEOTIDE SEQUENCE [LARGE SCALE GENOMIC DNA]</scope>
    <source>
        <strain evidence="3">CIP 111802</strain>
    </source>
</reference>
<evidence type="ECO:0000256" key="1">
    <source>
        <dbReference type="SAM" id="SignalP"/>
    </source>
</evidence>
<sequence>MKSVQKTLGMSLALVMLGASLAGCGSTAEKPKEEAAAPAASDPASDKPVVTEPITLTFYRFYAGLSDKEYDQYFVQPLQKKYPNVTLKFIYSGLTGPLSAENILVSGENPDLIYTSNYSLPIFKQLKMQENLTPMIQKTKFDMKRFDPAILEALSKYSDDGNTYAVPFSLNFAPLFYNKDIFDKFGVPYPKDQSTWDDIIALQKQLVRMDNGVQFRGIISPVAKQFGDQLALAYADNKTKKATLQTEQWKKALGVLKQLYEVPGATETADKLPTDTKTFFQDQTTAMYTNWADSALGTLTDLADKGKPMNWDMTTYPSFADAPGIGRRVDFHLMMVSPTSKHKELVFDIIRYLTSEELQLNMTKNARMTALNNEVMKKQFGENLSVMKGKNLTAALKSKMAGITPSDYDVPVSNIVNKAGSSVALNKKDVNTALRDAQEEADKAIASEAIK</sequence>
<comment type="caution">
    <text evidence="2">The sequence shown here is derived from an EMBL/GenBank/DDBJ whole genome shotgun (WGS) entry which is preliminary data.</text>
</comment>
<feature type="chain" id="PRO_5045351210" description="Extracellular solute-binding protein" evidence="1">
    <location>
        <begin position="23"/>
        <end position="451"/>
    </location>
</feature>
<proteinExistence type="predicted"/>
<dbReference type="Proteomes" id="UP000730618">
    <property type="component" value="Unassembled WGS sequence"/>
</dbReference>
<protein>
    <recommendedName>
        <fullName evidence="4">Extracellular solute-binding protein</fullName>
    </recommendedName>
</protein>
<dbReference type="PANTHER" id="PTHR43649:SF12">
    <property type="entry name" value="DIACETYLCHITOBIOSE BINDING PROTEIN DASA"/>
    <property type="match status" value="1"/>
</dbReference>
<evidence type="ECO:0008006" key="4">
    <source>
        <dbReference type="Google" id="ProtNLM"/>
    </source>
</evidence>
<keyword evidence="1" id="KW-0732">Signal</keyword>
<keyword evidence="3" id="KW-1185">Reference proteome</keyword>
<dbReference type="PROSITE" id="PS51257">
    <property type="entry name" value="PROKAR_LIPOPROTEIN"/>
    <property type="match status" value="1"/>
</dbReference>